<dbReference type="SUPFAM" id="SSF161098">
    <property type="entry name" value="MetI-like"/>
    <property type="match status" value="1"/>
</dbReference>
<feature type="transmembrane region" description="Helical" evidence="7">
    <location>
        <begin position="81"/>
        <end position="100"/>
    </location>
</feature>
<feature type="transmembrane region" description="Helical" evidence="7">
    <location>
        <begin position="261"/>
        <end position="278"/>
    </location>
</feature>
<dbReference type="Gene3D" id="1.10.3720.10">
    <property type="entry name" value="MetI-like"/>
    <property type="match status" value="1"/>
</dbReference>
<keyword evidence="10" id="KW-1185">Reference proteome</keyword>
<comment type="similarity">
    <text evidence="7">Belongs to the binding-protein-dependent transport system permease family.</text>
</comment>
<keyword evidence="4 7" id="KW-0812">Transmembrane</keyword>
<feature type="transmembrane region" description="Helical" evidence="7">
    <location>
        <begin position="12"/>
        <end position="35"/>
    </location>
</feature>
<feature type="transmembrane region" description="Helical" evidence="7">
    <location>
        <begin position="112"/>
        <end position="130"/>
    </location>
</feature>
<name>A0ABT6TCJ8_9BACL</name>
<evidence type="ECO:0000256" key="5">
    <source>
        <dbReference type="ARBA" id="ARBA00022989"/>
    </source>
</evidence>
<dbReference type="PANTHER" id="PTHR43744">
    <property type="entry name" value="ABC TRANSPORTER PERMEASE PROTEIN MG189-RELATED-RELATED"/>
    <property type="match status" value="1"/>
</dbReference>
<keyword evidence="3" id="KW-1003">Cell membrane</keyword>
<dbReference type="Proteomes" id="UP001161691">
    <property type="component" value="Unassembled WGS sequence"/>
</dbReference>
<evidence type="ECO:0000256" key="7">
    <source>
        <dbReference type="RuleBase" id="RU363032"/>
    </source>
</evidence>
<reference evidence="9" key="1">
    <citation type="submission" date="2023-04" db="EMBL/GenBank/DDBJ databases">
        <title>Comparative genomic analysis of Cohnella hashimotonis sp. nov., isolated from the International Space Station.</title>
        <authorList>
            <person name="Venkateswaran K."/>
            <person name="Simpson A."/>
        </authorList>
    </citation>
    <scope>NUCLEOTIDE SEQUENCE</scope>
    <source>
        <strain evidence="9">F6_2S_P_1</strain>
    </source>
</reference>
<feature type="transmembrane region" description="Helical" evidence="7">
    <location>
        <begin position="142"/>
        <end position="163"/>
    </location>
</feature>
<dbReference type="InterPro" id="IPR035906">
    <property type="entry name" value="MetI-like_sf"/>
</dbReference>
<feature type="transmembrane region" description="Helical" evidence="7">
    <location>
        <begin position="184"/>
        <end position="209"/>
    </location>
</feature>
<keyword evidence="5 7" id="KW-1133">Transmembrane helix</keyword>
<dbReference type="EMBL" id="JAGRPV010000001">
    <property type="protein sequence ID" value="MDI4644033.1"/>
    <property type="molecule type" value="Genomic_DNA"/>
</dbReference>
<sequence>MVKESLGRKLFLGFDYTFMILLSLLCMFPLVHVLAVSFSSNAASSAGLVTLWPIGFNFKSYEFVMQNAEFLRSLGVSVQRVLLGSLIQMLLIVITAYPLSMEASRFRFRTAYAWYFLVTILFGGGLIPTYMVIKDLGMLDTLWALIVPSSVPVFSVVLLLNFYRGLPRELEEAAFIDGASLLRTLFSIILPLSLPAIATLLLFSMVGHWNAWFDGLLYMNRPENYPLQSYLQTLIINNDFKATTAEELQMLKSISNRSVKAAQIFLGALPILLVYPFLQKYFMKGIVLGSVKE</sequence>
<proteinExistence type="inferred from homology"/>
<gene>
    <name evidence="9" type="ORF">KB449_03635</name>
</gene>
<dbReference type="InterPro" id="IPR000515">
    <property type="entry name" value="MetI-like"/>
</dbReference>
<evidence type="ECO:0000256" key="2">
    <source>
        <dbReference type="ARBA" id="ARBA00022448"/>
    </source>
</evidence>
<comment type="caution">
    <text evidence="9">The sequence shown here is derived from an EMBL/GenBank/DDBJ whole genome shotgun (WGS) entry which is preliminary data.</text>
</comment>
<dbReference type="Pfam" id="PF00528">
    <property type="entry name" value="BPD_transp_1"/>
    <property type="match status" value="1"/>
</dbReference>
<evidence type="ECO:0000256" key="3">
    <source>
        <dbReference type="ARBA" id="ARBA00022475"/>
    </source>
</evidence>
<evidence type="ECO:0000256" key="4">
    <source>
        <dbReference type="ARBA" id="ARBA00022692"/>
    </source>
</evidence>
<evidence type="ECO:0000256" key="1">
    <source>
        <dbReference type="ARBA" id="ARBA00004651"/>
    </source>
</evidence>
<keyword evidence="6 7" id="KW-0472">Membrane</keyword>
<comment type="subcellular location">
    <subcellularLocation>
        <location evidence="1 7">Cell membrane</location>
        <topology evidence="1 7">Multi-pass membrane protein</topology>
    </subcellularLocation>
</comment>
<accession>A0ABT6TCJ8</accession>
<feature type="domain" description="ABC transmembrane type-1" evidence="8">
    <location>
        <begin position="70"/>
        <end position="275"/>
    </location>
</feature>
<evidence type="ECO:0000313" key="10">
    <source>
        <dbReference type="Proteomes" id="UP001161691"/>
    </source>
</evidence>
<dbReference type="CDD" id="cd06261">
    <property type="entry name" value="TM_PBP2"/>
    <property type="match status" value="1"/>
</dbReference>
<keyword evidence="2 7" id="KW-0813">Transport</keyword>
<evidence type="ECO:0000259" key="8">
    <source>
        <dbReference type="PROSITE" id="PS50928"/>
    </source>
</evidence>
<organism evidence="9 10">
    <name type="scientific">Cohnella hashimotonis</name>
    <dbReference type="NCBI Taxonomy" id="2826895"/>
    <lineage>
        <taxon>Bacteria</taxon>
        <taxon>Bacillati</taxon>
        <taxon>Bacillota</taxon>
        <taxon>Bacilli</taxon>
        <taxon>Bacillales</taxon>
        <taxon>Paenibacillaceae</taxon>
        <taxon>Cohnella</taxon>
    </lineage>
</organism>
<protein>
    <submittedName>
        <fullName evidence="9">Carbohydrate ABC transporter permease</fullName>
    </submittedName>
</protein>
<evidence type="ECO:0000256" key="6">
    <source>
        <dbReference type="ARBA" id="ARBA00023136"/>
    </source>
</evidence>
<evidence type="ECO:0000313" key="9">
    <source>
        <dbReference type="EMBL" id="MDI4644033.1"/>
    </source>
</evidence>
<dbReference type="PROSITE" id="PS50928">
    <property type="entry name" value="ABC_TM1"/>
    <property type="match status" value="1"/>
</dbReference>
<dbReference type="PANTHER" id="PTHR43744:SF9">
    <property type="entry name" value="POLYGALACTURONAN_RHAMNOGALACTURONAN TRANSPORT SYSTEM PERMEASE PROTEIN YTCP"/>
    <property type="match status" value="1"/>
</dbReference>